<proteinExistence type="inferred from homology"/>
<dbReference type="Pfam" id="PF00656">
    <property type="entry name" value="Peptidase_C14"/>
    <property type="match status" value="1"/>
</dbReference>
<dbReference type="PANTHER" id="PTHR48104:SF30">
    <property type="entry name" value="METACASPASE-1"/>
    <property type="match status" value="1"/>
</dbReference>
<feature type="domain" description="Peptidase C14 caspase" evidence="2">
    <location>
        <begin position="172"/>
        <end position="445"/>
    </location>
</feature>
<dbReference type="PANTHER" id="PTHR48104">
    <property type="entry name" value="METACASPASE-4"/>
    <property type="match status" value="1"/>
</dbReference>
<evidence type="ECO:0000313" key="3">
    <source>
        <dbReference type="EMBL" id="TFY76915.1"/>
    </source>
</evidence>
<evidence type="ECO:0000313" key="4">
    <source>
        <dbReference type="Proteomes" id="UP000298061"/>
    </source>
</evidence>
<gene>
    <name evidence="3" type="ORF">EWM64_g7097</name>
</gene>
<protein>
    <recommendedName>
        <fullName evidence="2">Peptidase C14 caspase domain-containing protein</fullName>
    </recommendedName>
</protein>
<keyword evidence="4" id="KW-1185">Reference proteome</keyword>
<dbReference type="Gene3D" id="3.40.50.1460">
    <property type="match status" value="1"/>
</dbReference>
<evidence type="ECO:0000259" key="2">
    <source>
        <dbReference type="Pfam" id="PF00656"/>
    </source>
</evidence>
<dbReference type="AlphaFoldDB" id="A0A4Y9ZQQ4"/>
<dbReference type="GO" id="GO:0005737">
    <property type="term" value="C:cytoplasm"/>
    <property type="evidence" value="ECO:0007669"/>
    <property type="project" value="TreeGrafter"/>
</dbReference>
<dbReference type="OrthoDB" id="10255174at2759"/>
<accession>A0A4Y9ZQQ4</accession>
<name>A0A4Y9ZQQ4_9AGAM</name>
<evidence type="ECO:0000256" key="1">
    <source>
        <dbReference type="ARBA" id="ARBA00009005"/>
    </source>
</evidence>
<comment type="similarity">
    <text evidence="1">Belongs to the peptidase C14B family.</text>
</comment>
<dbReference type="InterPro" id="IPR011600">
    <property type="entry name" value="Pept_C14_caspase"/>
</dbReference>
<dbReference type="Proteomes" id="UP000298061">
    <property type="component" value="Unassembled WGS sequence"/>
</dbReference>
<dbReference type="GO" id="GO:0006508">
    <property type="term" value="P:proteolysis"/>
    <property type="evidence" value="ECO:0007669"/>
    <property type="project" value="InterPro"/>
</dbReference>
<dbReference type="InterPro" id="IPR050452">
    <property type="entry name" value="Metacaspase"/>
</dbReference>
<comment type="caution">
    <text evidence="3">The sequence shown here is derived from an EMBL/GenBank/DDBJ whole genome shotgun (WGS) entry which is preliminary data.</text>
</comment>
<sequence length="487" mass="54588">MGNFLSSLFGRTKPKTKQECQVTYGTSDVATVTANHSSNAEDSNALSSYWTDWSRIIRGKPLDEECKRMVFELKKLEKQIAPLEKTEKKLWDSDYKTERMNSDQLLKEIQHRVQKPESTRKGDLANLQKLDRLHHLRHEKYQVVSTLLRRVVPNNLMPRSGSEPESSGSRFWAIIVGVDKYYNDDTLSLKGCTNDATHIWQYLRTELSVPPNHIRVLAEGKFPDKSMRPKPPTRANILHALYDHLWDNKSIRPGDFIIFYFSGRGSSYSSAEVFPPKSGTPAGTIDAICPADRGLKNSKKSCPKTLDISDRELNFIFSEVRDAKAAKVTLIMDCSFAHASNIGGPKSAAVTTGTSDTRAAPPLQDATKHMLLAADNDHRRRSKTLRAHGESWKADEALIVMAACSSGEQARERIFEDDKTTTGVFTRALVSALTSHRNETISYERLRELVSPLEGQTPVVTGARSNAAVWTQADIPDQEMPVDIITR</sequence>
<dbReference type="GO" id="GO:0004197">
    <property type="term" value="F:cysteine-type endopeptidase activity"/>
    <property type="evidence" value="ECO:0007669"/>
    <property type="project" value="InterPro"/>
</dbReference>
<dbReference type="EMBL" id="SFCI01001053">
    <property type="protein sequence ID" value="TFY76915.1"/>
    <property type="molecule type" value="Genomic_DNA"/>
</dbReference>
<organism evidence="3 4">
    <name type="scientific">Hericium alpestre</name>
    <dbReference type="NCBI Taxonomy" id="135208"/>
    <lineage>
        <taxon>Eukaryota</taxon>
        <taxon>Fungi</taxon>
        <taxon>Dikarya</taxon>
        <taxon>Basidiomycota</taxon>
        <taxon>Agaricomycotina</taxon>
        <taxon>Agaricomycetes</taxon>
        <taxon>Russulales</taxon>
        <taxon>Hericiaceae</taxon>
        <taxon>Hericium</taxon>
    </lineage>
</organism>
<reference evidence="3 4" key="1">
    <citation type="submission" date="2019-02" db="EMBL/GenBank/DDBJ databases">
        <title>Genome sequencing of the rare red list fungi Hericium alpestre (H. flagellum).</title>
        <authorList>
            <person name="Buettner E."/>
            <person name="Kellner H."/>
        </authorList>
    </citation>
    <scope>NUCLEOTIDE SEQUENCE [LARGE SCALE GENOMIC DNA]</scope>
    <source>
        <strain evidence="3 4">DSM 108284</strain>
    </source>
</reference>